<feature type="region of interest" description="Disordered" evidence="5">
    <location>
        <begin position="703"/>
        <end position="729"/>
    </location>
</feature>
<keyword evidence="4" id="KW-0472">Membrane</keyword>
<evidence type="ECO:0000256" key="4">
    <source>
        <dbReference type="ARBA" id="ARBA00023136"/>
    </source>
</evidence>
<accession>A0ABP7Q883</accession>
<keyword evidence="2" id="KW-0812">Transmembrane</keyword>
<reference evidence="8" key="1">
    <citation type="journal article" date="2019" name="Int. J. Syst. Evol. Microbiol.">
        <title>The Global Catalogue of Microorganisms (GCM) 10K type strain sequencing project: providing services to taxonomists for standard genome sequencing and annotation.</title>
        <authorList>
            <consortium name="The Broad Institute Genomics Platform"/>
            <consortium name="The Broad Institute Genome Sequencing Center for Infectious Disease"/>
            <person name="Wu L."/>
            <person name="Ma J."/>
        </authorList>
    </citation>
    <scope>NUCLEOTIDE SEQUENCE [LARGE SCALE GENOMIC DNA]</scope>
    <source>
        <strain evidence="8">JCM 17555</strain>
    </source>
</reference>
<dbReference type="Pfam" id="PF04357">
    <property type="entry name" value="TamB"/>
    <property type="match status" value="1"/>
</dbReference>
<feature type="compositionally biased region" description="Polar residues" evidence="5">
    <location>
        <begin position="1087"/>
        <end position="1101"/>
    </location>
</feature>
<dbReference type="PANTHER" id="PTHR36985">
    <property type="entry name" value="TRANSLOCATION AND ASSEMBLY MODULE SUBUNIT TAMB"/>
    <property type="match status" value="1"/>
</dbReference>
<evidence type="ECO:0000259" key="6">
    <source>
        <dbReference type="Pfam" id="PF04357"/>
    </source>
</evidence>
<keyword evidence="8" id="KW-1185">Reference proteome</keyword>
<evidence type="ECO:0000313" key="8">
    <source>
        <dbReference type="Proteomes" id="UP001501337"/>
    </source>
</evidence>
<protein>
    <recommendedName>
        <fullName evidence="6">Translocation and assembly module TamB C-terminal domain-containing protein</fullName>
    </recommendedName>
</protein>
<proteinExistence type="predicted"/>
<evidence type="ECO:0000256" key="2">
    <source>
        <dbReference type="ARBA" id="ARBA00022692"/>
    </source>
</evidence>
<dbReference type="EMBL" id="BAABBO010000019">
    <property type="protein sequence ID" value="GAA3976770.1"/>
    <property type="molecule type" value="Genomic_DNA"/>
</dbReference>
<name>A0ABP7Q883_9GAMM</name>
<comment type="subcellular location">
    <subcellularLocation>
        <location evidence="1">Membrane</location>
        <topology evidence="1">Single-pass membrane protein</topology>
    </subcellularLocation>
</comment>
<evidence type="ECO:0000256" key="1">
    <source>
        <dbReference type="ARBA" id="ARBA00004167"/>
    </source>
</evidence>
<comment type="caution">
    <text evidence="7">The sequence shown here is derived from an EMBL/GenBank/DDBJ whole genome shotgun (WGS) entry which is preliminary data.</text>
</comment>
<keyword evidence="3" id="KW-1133">Transmembrane helix</keyword>
<sequence length="1358" mass="144667">MSALSRTGSVLLRIGRWALGGLLALLTFIIILLLALVLALSQPDSRVWLAERGAALANDFTDWRIELGNVESPGLTHWLIGHLTVSRIDTAPADSGSESASDPTAVSTQQTATTADGASGTAVELLNASNFELNVLWSEALDEKYIVEALTADSIWINSDGAAWGAAEAEEEVVDEEEAPTDLKAQVNQLIDQLFEVDSSGLPHVIVNSLAIDRIEITDDVLQGDALSPEQKAEIPLVWQIAGEASLPEARAELTIQAVDADEQDGTTDAADAPGLPGISAKLEAIPQESGPAMKQLSLQTSQIPPALLNQWLPVKLTRQPELQLMARTAGTEYESQRIEIETLQLKVEDGLVATSATVGREALAFDARIEALPLLLIQPLLDEQATATLPLDEVRPEEVNAALKGSFPWDAPASLTADGALAADAAVFDSPLSLSSDLGIAGEALTFADTQLEWADISLRAAGKVDAGKMDVQLKSLAVPLNTALALADALSLDIPQVNALIAEPQVLQCAAATKASEGIDSAIAGSITARRARLGDLGRLTVEQLTAAGPFATPVVAGELKLSLCPEGRPADLFASFKADLGERQRIDIASSQLTYQGSTSAVSGWVAMGEGTMKLDASVNDFELDIVKPFLPQATVDQLANLSARINLDAQAEGELTDPAFDIDLDVKGLYDTLRYSVALDAQRREDLVTISELTLEARPGPGAEARLEDDEEDADESAEEPGILPALPPNAVIALQGSLQADLQALRDSGQIEGLRTDLELDVTDVDLRLLSLAGLELPPEATGMLDGRLTLALQPEQLQTSGRFTFVQPASYLDALLKERRKLRTNREADLSLSGPAQAQIEADWATTDEQLRLDVDFVSEALRKLQMADARTDVQKPLELSVAANLTPYRERLYGMLSSASDSTSTSAWPLDLQVKGTSQLGFVNVFLNDPLQTIRGDLQLDLDVQGDTESPQGKGFLALQNGFYEQKTFGTELSNIDLRLALDGSRIAIEKGDIQVAEDGRIGLDGEADWQARTVDIRVNLKDANLLRQPGLSATISGDLSAEGDAEKLAVTGRLEARPMKILLDNALKSSIPTIDVTVVDNSSPDRQAGQQPSGGLAGAETTPGEDAAESAMPTIPLDIIINAPQQVFLKGRGLDAELQGKIRVVGTASNPIYSGELGIKRGHMDLFNKRFELVRGQVSFANDAVALVITGEYADDTYTYQAQVSGTTADLKIELSSVPTLPQDEIISRILFGKSIQSITPIQAVQLAAAVRSLQGGGGGFDPLGSAQQLLGVDSLTVGTQETDEGKGVNVGVGKYISDKVYLELERTPEVNQPWKGSVEIELRPNISLETSTGGQSGFGGVELKWKKDY</sequence>
<evidence type="ECO:0000256" key="5">
    <source>
        <dbReference type="SAM" id="MobiDB-lite"/>
    </source>
</evidence>
<feature type="domain" description="Translocation and assembly module TamB C-terminal" evidence="6">
    <location>
        <begin position="1004"/>
        <end position="1358"/>
    </location>
</feature>
<evidence type="ECO:0000313" key="7">
    <source>
        <dbReference type="EMBL" id="GAA3976770.1"/>
    </source>
</evidence>
<evidence type="ECO:0000256" key="3">
    <source>
        <dbReference type="ARBA" id="ARBA00022989"/>
    </source>
</evidence>
<feature type="region of interest" description="Disordered" evidence="5">
    <location>
        <begin position="1087"/>
        <end position="1116"/>
    </location>
</feature>
<dbReference type="InterPro" id="IPR007452">
    <property type="entry name" value="TamB_C"/>
</dbReference>
<dbReference type="Proteomes" id="UP001501337">
    <property type="component" value="Unassembled WGS sequence"/>
</dbReference>
<gene>
    <name evidence="7" type="ORF">GCM10022278_37060</name>
</gene>
<dbReference type="PANTHER" id="PTHR36985:SF1">
    <property type="entry name" value="TRANSLOCATION AND ASSEMBLY MODULE SUBUNIT TAMB"/>
    <property type="match status" value="1"/>
</dbReference>
<feature type="compositionally biased region" description="Acidic residues" evidence="5">
    <location>
        <begin position="711"/>
        <end position="723"/>
    </location>
</feature>
<feature type="region of interest" description="Disordered" evidence="5">
    <location>
        <begin position="91"/>
        <end position="115"/>
    </location>
</feature>
<dbReference type="RefSeq" id="WP_344809208.1">
    <property type="nucleotide sequence ID" value="NZ_BAABBO010000019.1"/>
</dbReference>
<feature type="compositionally biased region" description="Polar residues" evidence="5">
    <location>
        <begin position="96"/>
        <end position="107"/>
    </location>
</feature>
<organism evidence="7 8">
    <name type="scientific">Allohahella marinimesophila</name>
    <dbReference type="NCBI Taxonomy" id="1054972"/>
    <lineage>
        <taxon>Bacteria</taxon>
        <taxon>Pseudomonadati</taxon>
        <taxon>Pseudomonadota</taxon>
        <taxon>Gammaproteobacteria</taxon>
        <taxon>Oceanospirillales</taxon>
        <taxon>Hahellaceae</taxon>
        <taxon>Allohahella</taxon>
    </lineage>
</organism>